<evidence type="ECO:0000313" key="2">
    <source>
        <dbReference type="Proteomes" id="UP000028091"/>
    </source>
</evidence>
<accession>A0A081LGE0</accession>
<dbReference type="OrthoDB" id="2909170at2"/>
<sequence length="72" mass="7578">MRTNHIYIHDISGQAIVNFGNVGRICSMSAVKDTSGAGSANETSTSSSQSLFDATFTNNVQMTRGGCMNSSL</sequence>
<organism evidence="1 2">
    <name type="scientific">Bacillus zhangzhouensis</name>
    <dbReference type="NCBI Taxonomy" id="1178540"/>
    <lineage>
        <taxon>Bacteria</taxon>
        <taxon>Bacillati</taxon>
        <taxon>Bacillota</taxon>
        <taxon>Bacilli</taxon>
        <taxon>Bacillales</taxon>
        <taxon>Bacillaceae</taxon>
        <taxon>Bacillus</taxon>
    </lineage>
</organism>
<comment type="caution">
    <text evidence="1">The sequence shown here is derived from an EMBL/GenBank/DDBJ whole genome shotgun (WGS) entry which is preliminary data.</text>
</comment>
<name>A0A081LGE0_9BACI</name>
<dbReference type="RefSeq" id="WP_034317243.1">
    <property type="nucleotide sequence ID" value="NZ_JAVIKA010000004.1"/>
</dbReference>
<keyword evidence="2" id="KW-1185">Reference proteome</keyword>
<proteinExistence type="predicted"/>
<dbReference type="EMBL" id="JOTP01000001">
    <property type="protein sequence ID" value="KEP28316.1"/>
    <property type="molecule type" value="Genomic_DNA"/>
</dbReference>
<dbReference type="Proteomes" id="UP000028091">
    <property type="component" value="Unassembled WGS sequence"/>
</dbReference>
<dbReference type="AlphaFoldDB" id="A0A081LGE0"/>
<protein>
    <submittedName>
        <fullName evidence="1">Uncharacterized protein</fullName>
    </submittedName>
</protein>
<evidence type="ECO:0000313" key="1">
    <source>
        <dbReference type="EMBL" id="KEP28316.1"/>
    </source>
</evidence>
<gene>
    <name evidence="1" type="ORF">BA70_01615</name>
</gene>
<reference evidence="1 2" key="1">
    <citation type="submission" date="2012-09" db="EMBL/GenBank/DDBJ databases">
        <title>Genome Sequence of Bacillus sp. DW5-4.</title>
        <authorList>
            <person name="Lai Q."/>
            <person name="Liu Y."/>
            <person name="Shao Z."/>
        </authorList>
    </citation>
    <scope>NUCLEOTIDE SEQUENCE [LARGE SCALE GENOMIC DNA]</scope>
    <source>
        <strain evidence="1 2">DW5-4</strain>
    </source>
</reference>
<dbReference type="eggNOG" id="ENOG5030CZ2">
    <property type="taxonomic scope" value="Bacteria"/>
</dbReference>